<accession>A0A8S2P8Z3</accession>
<proteinExistence type="predicted"/>
<name>A0A8S2P8Z3_9BILA</name>
<comment type="caution">
    <text evidence="1">The sequence shown here is derived from an EMBL/GenBank/DDBJ whole genome shotgun (WGS) entry which is preliminary data.</text>
</comment>
<dbReference type="AlphaFoldDB" id="A0A8S2P8Z3"/>
<evidence type="ECO:0000313" key="1">
    <source>
        <dbReference type="EMBL" id="CAF4039774.1"/>
    </source>
</evidence>
<dbReference type="EMBL" id="CAJOBJ010005709">
    <property type="protein sequence ID" value="CAF4039774.1"/>
    <property type="molecule type" value="Genomic_DNA"/>
</dbReference>
<dbReference type="InterPro" id="IPR016024">
    <property type="entry name" value="ARM-type_fold"/>
</dbReference>
<gene>
    <name evidence="1" type="ORF">GIL414_LOCUS13839</name>
</gene>
<organism evidence="1 2">
    <name type="scientific">Rotaria magnacalcarata</name>
    <dbReference type="NCBI Taxonomy" id="392030"/>
    <lineage>
        <taxon>Eukaryota</taxon>
        <taxon>Metazoa</taxon>
        <taxon>Spiralia</taxon>
        <taxon>Gnathifera</taxon>
        <taxon>Rotifera</taxon>
        <taxon>Eurotatoria</taxon>
        <taxon>Bdelloidea</taxon>
        <taxon>Philodinida</taxon>
        <taxon>Philodinidae</taxon>
        <taxon>Rotaria</taxon>
    </lineage>
</organism>
<reference evidence="1" key="1">
    <citation type="submission" date="2021-02" db="EMBL/GenBank/DDBJ databases">
        <authorList>
            <person name="Nowell W R."/>
        </authorList>
    </citation>
    <scope>NUCLEOTIDE SEQUENCE</scope>
</reference>
<protein>
    <submittedName>
        <fullName evidence="1">Uncharacterized protein</fullName>
    </submittedName>
</protein>
<dbReference type="SUPFAM" id="SSF48371">
    <property type="entry name" value="ARM repeat"/>
    <property type="match status" value="2"/>
</dbReference>
<feature type="non-terminal residue" evidence="1">
    <location>
        <position position="1"/>
    </location>
</feature>
<evidence type="ECO:0000313" key="2">
    <source>
        <dbReference type="Proteomes" id="UP000681720"/>
    </source>
</evidence>
<sequence>MDSSEFITKQRKINKSALCLIIEHIAKVPHHMMSVVSVLCGIIVERLEAPISNDIDPLSTLLFVLTQILIDKYQYRSKTQHHVQVSHDDIIHRKCYLNRIQQLPLCWLTMLHQVLMKRQNVNIILINFQQFINLINDKSYSCALDLFDLTIWKMMDQIMKICHQYLIIDQKSTSSTRTTYDQCTNVFEELASRLCCLPHTMVTHLFDIKRLTSLPKTTLRTQMIEQSCKKLLHVIRPNNPEWSLALRELVEYIISNAKETVPTRIDVLTTVFDKYLWFKMTDQLTNMGEIVLETLENLIYIDLKSMSENDFVSKHALMKQTAVKSIFELFLSDHSIDANLASHCYKIITQIYQQDCVHIASIESIHRPLIELILEQMYALFENNLTYTRLISFNHCSSILNFFIKQYFSNYSKIVTCIQVKTRSLIWQLLLNIRIRSSDSRIGMYLSKVDTIVYGRYRINSDQNPNENEYFLDLQDYLLNMVNWLKVESPEVTKVILESLRNFLKEQSIVDLSHINVDQLVPLLINTFHDDLIRETSSLSLNCLMICTSYKNQISKINLVIDCFIQAMNSSKSSIIIDAIQAFIICLSNLHDEIKLYIPRIILYLSKKLNYDVYISQILLEFLMQLLFENYYDTSLTIYCFQILIDTINHYQYQTAHNLILSHTLLCFYFNQLPMNERKLFSYYILRSLHETPFSVGQDSYLIERPARLQRSGSLSSLNDDMHNNDPAKRKMTRLEMAPSSQINSNDDNNSPLKKLNDELIRITINYLNDHLYEFVIPNTTLVLLPRDVRRHHLNNSWLANEHILYEIKSYEFHPLNQSKDFSMNLTHDYEDTVKNRYRRYTDGNKQRGRKNKDLQTLTSCQDDLHIRPLELDTNRSLFNERNLWIPVTVRSFTSTKTFLTINLSASPGIVHTKNEQLHWFE</sequence>
<dbReference type="Proteomes" id="UP000681720">
    <property type="component" value="Unassembled WGS sequence"/>
</dbReference>